<organism evidence="1 2">
    <name type="scientific">Paractinoplanes deccanensis</name>
    <dbReference type="NCBI Taxonomy" id="113561"/>
    <lineage>
        <taxon>Bacteria</taxon>
        <taxon>Bacillati</taxon>
        <taxon>Actinomycetota</taxon>
        <taxon>Actinomycetes</taxon>
        <taxon>Micromonosporales</taxon>
        <taxon>Micromonosporaceae</taxon>
        <taxon>Paractinoplanes</taxon>
    </lineage>
</organism>
<evidence type="ECO:0000313" key="1">
    <source>
        <dbReference type="EMBL" id="GID79845.1"/>
    </source>
</evidence>
<dbReference type="NCBIfam" id="TIGR00654">
    <property type="entry name" value="PhzF_family"/>
    <property type="match status" value="1"/>
</dbReference>
<reference evidence="1 2" key="1">
    <citation type="submission" date="2021-01" db="EMBL/GenBank/DDBJ databases">
        <title>Whole genome shotgun sequence of Actinoplanes deccanensis NBRC 13994.</title>
        <authorList>
            <person name="Komaki H."/>
            <person name="Tamura T."/>
        </authorList>
    </citation>
    <scope>NUCLEOTIDE SEQUENCE [LARGE SCALE GENOMIC DNA]</scope>
    <source>
        <strain evidence="1 2">NBRC 13994</strain>
    </source>
</reference>
<proteinExistence type="predicted"/>
<dbReference type="InterPro" id="IPR003719">
    <property type="entry name" value="Phenazine_PhzF-like"/>
</dbReference>
<dbReference type="Pfam" id="PF02567">
    <property type="entry name" value="PhzC-PhzF"/>
    <property type="match status" value="1"/>
</dbReference>
<accession>A0ABQ3YJ65</accession>
<evidence type="ECO:0000313" key="2">
    <source>
        <dbReference type="Proteomes" id="UP000609879"/>
    </source>
</evidence>
<dbReference type="EMBL" id="BOMI01000178">
    <property type="protein sequence ID" value="GID79845.1"/>
    <property type="molecule type" value="Genomic_DNA"/>
</dbReference>
<dbReference type="PANTHER" id="PTHR13774">
    <property type="entry name" value="PHENAZINE BIOSYNTHESIS PROTEIN"/>
    <property type="match status" value="1"/>
</dbReference>
<dbReference type="SUPFAM" id="SSF54506">
    <property type="entry name" value="Diaminopimelate epimerase-like"/>
    <property type="match status" value="1"/>
</dbReference>
<comment type="caution">
    <text evidence="1">The sequence shown here is derived from an EMBL/GenBank/DDBJ whole genome shotgun (WGS) entry which is preliminary data.</text>
</comment>
<keyword evidence="2" id="KW-1185">Reference proteome</keyword>
<sequence>MTRFFFVDVFADRPLTGNPLALVPGADEITVPQMRAIAREFNQSETTFLMRDPDEGVDWRLRSFTPAGVEVDGAGHNALGAWLWLAEQGLTGDQPAVTMRQRIGAEVLPVEILRVPGEPVRIVMDQAAPEFGKQVTDGERLAGTLGLAPGHLAADATAQVVSTGVGHLLVPLATREAVDAAVAQSRELAALLAEAGGEGCYLYTTAGDDGAAAYTRFFNPTVGIAEDPATGTAAGPLAAALTRSGRVPAGSPVFIEQGHHLGRPSRLRVDVEGDRVRLSGSGLIVAEGEIRIA</sequence>
<dbReference type="Gene3D" id="3.10.310.10">
    <property type="entry name" value="Diaminopimelate Epimerase, Chain A, domain 1"/>
    <property type="match status" value="2"/>
</dbReference>
<name>A0ABQ3YJ65_9ACTN</name>
<gene>
    <name evidence="1" type="ORF">Ade02nite_84860</name>
</gene>
<dbReference type="PIRSF" id="PIRSF016184">
    <property type="entry name" value="PhzC_PhzF"/>
    <property type="match status" value="1"/>
</dbReference>
<dbReference type="Proteomes" id="UP000609879">
    <property type="component" value="Unassembled WGS sequence"/>
</dbReference>
<protein>
    <submittedName>
        <fullName evidence="1">Epimerase</fullName>
    </submittedName>
</protein>
<dbReference type="RefSeq" id="WP_203776474.1">
    <property type="nucleotide sequence ID" value="NZ_BAAABO010000055.1"/>
</dbReference>